<protein>
    <recommendedName>
        <fullName evidence="5">Lipoprotein</fullName>
    </recommendedName>
</protein>
<organism evidence="3 4">
    <name type="scientific">Legionella spiritensis</name>
    <dbReference type="NCBI Taxonomy" id="452"/>
    <lineage>
        <taxon>Bacteria</taxon>
        <taxon>Pseudomonadati</taxon>
        <taxon>Pseudomonadota</taxon>
        <taxon>Gammaproteobacteria</taxon>
        <taxon>Legionellales</taxon>
        <taxon>Legionellaceae</taxon>
        <taxon>Legionella</taxon>
    </lineage>
</organism>
<comment type="caution">
    <text evidence="3">The sequence shown here is derived from an EMBL/GenBank/DDBJ whole genome shotgun (WGS) entry which is preliminary data.</text>
</comment>
<gene>
    <name evidence="3" type="ORF">Lspi_2612</name>
</gene>
<dbReference type="RefSeq" id="WP_058484529.1">
    <property type="nucleotide sequence ID" value="NZ_CAAAII010000007.1"/>
</dbReference>
<dbReference type="Proteomes" id="UP000054877">
    <property type="component" value="Unassembled WGS sequence"/>
</dbReference>
<feature type="chain" id="PRO_5006918048" description="Lipoprotein" evidence="2">
    <location>
        <begin position="20"/>
        <end position="119"/>
    </location>
</feature>
<reference evidence="3 4" key="1">
    <citation type="submission" date="2015-11" db="EMBL/GenBank/DDBJ databases">
        <title>Genomic analysis of 38 Legionella species identifies large and diverse effector repertoires.</title>
        <authorList>
            <person name="Burstein D."/>
            <person name="Amaro F."/>
            <person name="Zusman T."/>
            <person name="Lifshitz Z."/>
            <person name="Cohen O."/>
            <person name="Gilbert J.A."/>
            <person name="Pupko T."/>
            <person name="Shuman H.A."/>
            <person name="Segal G."/>
        </authorList>
    </citation>
    <scope>NUCLEOTIDE SEQUENCE [LARGE SCALE GENOMIC DNA]</scope>
    <source>
        <strain evidence="3 4">Mt.St.Helens-9</strain>
    </source>
</reference>
<evidence type="ECO:0000256" key="2">
    <source>
        <dbReference type="SAM" id="SignalP"/>
    </source>
</evidence>
<feature type="region of interest" description="Disordered" evidence="1">
    <location>
        <begin position="35"/>
        <end position="119"/>
    </location>
</feature>
<feature type="compositionally biased region" description="Polar residues" evidence="1">
    <location>
        <begin position="108"/>
        <end position="119"/>
    </location>
</feature>
<feature type="compositionally biased region" description="Basic and acidic residues" evidence="1">
    <location>
        <begin position="70"/>
        <end position="82"/>
    </location>
</feature>
<dbReference type="STRING" id="452.Lspi_2612"/>
<sequence length="119" mass="13926">MKRSSLFMLLLLPALSACSIEDDYYMNDYRDYPRAGVRVEKSRPTSRHYYESSPDNHHSHRNTNRRYHSHDHSSTITRESRQQHAHPSQAAPRTHGHYSEEKPEVQAPVNSNNHVHGHE</sequence>
<keyword evidence="2" id="KW-0732">Signal</keyword>
<feature type="signal peptide" evidence="2">
    <location>
        <begin position="1"/>
        <end position="19"/>
    </location>
</feature>
<feature type="compositionally biased region" description="Basic residues" evidence="1">
    <location>
        <begin position="58"/>
        <end position="69"/>
    </location>
</feature>
<dbReference type="AlphaFoldDB" id="A0A0W0YWW5"/>
<accession>A0A0W0YWW5</accession>
<evidence type="ECO:0008006" key="5">
    <source>
        <dbReference type="Google" id="ProtNLM"/>
    </source>
</evidence>
<evidence type="ECO:0000313" key="4">
    <source>
        <dbReference type="Proteomes" id="UP000054877"/>
    </source>
</evidence>
<keyword evidence="4" id="KW-1185">Reference proteome</keyword>
<evidence type="ECO:0000313" key="3">
    <source>
        <dbReference type="EMBL" id="KTD61370.1"/>
    </source>
</evidence>
<evidence type="ECO:0000256" key="1">
    <source>
        <dbReference type="SAM" id="MobiDB-lite"/>
    </source>
</evidence>
<feature type="compositionally biased region" description="Basic and acidic residues" evidence="1">
    <location>
        <begin position="35"/>
        <end position="57"/>
    </location>
</feature>
<dbReference type="OrthoDB" id="5649978at2"/>
<dbReference type="EMBL" id="LNYX01000032">
    <property type="protein sequence ID" value="KTD61370.1"/>
    <property type="molecule type" value="Genomic_DNA"/>
</dbReference>
<proteinExistence type="predicted"/>
<name>A0A0W0YWW5_LEGSP</name>
<dbReference type="PROSITE" id="PS51257">
    <property type="entry name" value="PROKAR_LIPOPROTEIN"/>
    <property type="match status" value="1"/>
</dbReference>